<proteinExistence type="predicted"/>
<organism evidence="2 3">
    <name type="scientific">Exophiala dermatitidis</name>
    <name type="common">Black yeast-like fungus</name>
    <name type="synonym">Wangiella dermatitidis</name>
    <dbReference type="NCBI Taxonomy" id="5970"/>
    <lineage>
        <taxon>Eukaryota</taxon>
        <taxon>Fungi</taxon>
        <taxon>Dikarya</taxon>
        <taxon>Ascomycota</taxon>
        <taxon>Pezizomycotina</taxon>
        <taxon>Eurotiomycetes</taxon>
        <taxon>Chaetothyriomycetidae</taxon>
        <taxon>Chaetothyriales</taxon>
        <taxon>Herpotrichiellaceae</taxon>
        <taxon>Exophiala</taxon>
    </lineage>
</organism>
<reference evidence="2" key="1">
    <citation type="submission" date="2023-01" db="EMBL/GenBank/DDBJ databases">
        <title>Exophiala dermititidis isolated from Cystic Fibrosis Patient.</title>
        <authorList>
            <person name="Kurbessoian T."/>
            <person name="Crocker A."/>
            <person name="Murante D."/>
            <person name="Hogan D.A."/>
            <person name="Stajich J.E."/>
        </authorList>
    </citation>
    <scope>NUCLEOTIDE SEQUENCE</scope>
    <source>
        <strain evidence="2">Ex8</strain>
    </source>
</reference>
<evidence type="ECO:0000313" key="3">
    <source>
        <dbReference type="Proteomes" id="UP001161757"/>
    </source>
</evidence>
<gene>
    <name evidence="2" type="ORF">HRR80_005525</name>
</gene>
<name>A0AAN6ITF6_EXODE</name>
<evidence type="ECO:0000256" key="1">
    <source>
        <dbReference type="SAM" id="MobiDB-lite"/>
    </source>
</evidence>
<protein>
    <submittedName>
        <fullName evidence="2">Uncharacterized protein</fullName>
    </submittedName>
</protein>
<dbReference type="EMBL" id="JAJGCB010000010">
    <property type="protein sequence ID" value="KAJ8990749.1"/>
    <property type="molecule type" value="Genomic_DNA"/>
</dbReference>
<dbReference type="AlphaFoldDB" id="A0AAN6ITF6"/>
<evidence type="ECO:0000313" key="2">
    <source>
        <dbReference type="EMBL" id="KAJ8990749.1"/>
    </source>
</evidence>
<sequence length="452" mass="50974">MDRLLEKKPHAMKASKSGPHWRPQHAQKQRLSSLPPKPTIERKYDPDSGQVYSETEVRFTRKPYSDWIGEPRTPALTKKSRPHAYGARSLADMAKIKVATQFQGLGPDHFGSVPWSMAERIWKQLLSMRGESFHAWRTLAASYPGEGEFGQPEYRYLLDIKQLSLPLSDYLTGITSPQVNWLTCIRVSPKRLSIADLVSIHTVVNLAVLDLSDGQVTIDNNVSKFDERVMRSWAELAASGQAFQHLRVILLGWQEHVSDWLFKYTDSFPSLCHVIVTDCPQLHQRNRADWEGVSQAVGWEARHAKRSAKSLRPIIGNHDFYYGSVSGCYYDSLELFANLAHPRRPNLLERLPVLEVWLGSPRQWSHIVDDFPSTRTIFFENARVQASAGQRIDQPDASATGRDHTKRMRNQEMASKGAASPPAKRGSQGTGRAMARTKAPSVADLLKGFHGS</sequence>
<feature type="region of interest" description="Disordered" evidence="1">
    <location>
        <begin position="410"/>
        <end position="452"/>
    </location>
</feature>
<dbReference type="Proteomes" id="UP001161757">
    <property type="component" value="Unassembled WGS sequence"/>
</dbReference>
<comment type="caution">
    <text evidence="2">The sequence shown here is derived from an EMBL/GenBank/DDBJ whole genome shotgun (WGS) entry which is preliminary data.</text>
</comment>
<feature type="region of interest" description="Disordered" evidence="1">
    <location>
        <begin position="1"/>
        <end position="52"/>
    </location>
</feature>
<accession>A0AAN6ITF6</accession>